<dbReference type="AlphaFoldDB" id="A0A918RV68"/>
<evidence type="ECO:0000256" key="2">
    <source>
        <dbReference type="ARBA" id="ARBA00009712"/>
    </source>
</evidence>
<accession>A0A918RV68</accession>
<evidence type="ECO:0000256" key="5">
    <source>
        <dbReference type="ARBA" id="ARBA00023004"/>
    </source>
</evidence>
<dbReference type="PANTHER" id="PTHR11473:SF24">
    <property type="entry name" value="PHENYLALANINE-4-HYDROXYLASE"/>
    <property type="match status" value="1"/>
</dbReference>
<organism evidence="9 10">
    <name type="scientific">Arenicella chitinivorans</name>
    <dbReference type="NCBI Taxonomy" id="1329800"/>
    <lineage>
        <taxon>Bacteria</taxon>
        <taxon>Pseudomonadati</taxon>
        <taxon>Pseudomonadota</taxon>
        <taxon>Gammaproteobacteria</taxon>
        <taxon>Arenicellales</taxon>
        <taxon>Arenicellaceae</taxon>
        <taxon>Arenicella</taxon>
    </lineage>
</organism>
<protein>
    <submittedName>
        <fullName evidence="9">Phenylalanine 4-monooxygenase</fullName>
    </submittedName>
</protein>
<feature type="binding site" evidence="7">
    <location>
        <position position="128"/>
    </location>
    <ligand>
        <name>Fe cation</name>
        <dbReference type="ChEBI" id="CHEBI:24875"/>
    </ligand>
</feature>
<comment type="caution">
    <text evidence="9">The sequence shown here is derived from an EMBL/GenBank/DDBJ whole genome shotgun (WGS) entry which is preliminary data.</text>
</comment>
<evidence type="ECO:0000256" key="7">
    <source>
        <dbReference type="PIRSR" id="PIRSR601273-2"/>
    </source>
</evidence>
<dbReference type="Pfam" id="PF00351">
    <property type="entry name" value="Biopterin_H"/>
    <property type="match status" value="2"/>
</dbReference>
<reference evidence="9" key="2">
    <citation type="submission" date="2020-09" db="EMBL/GenBank/DDBJ databases">
        <authorList>
            <person name="Sun Q."/>
            <person name="Kim S."/>
        </authorList>
    </citation>
    <scope>NUCLEOTIDE SEQUENCE</scope>
    <source>
        <strain evidence="9">KCTC 12711</strain>
    </source>
</reference>
<keyword evidence="4" id="KW-0560">Oxidoreductase</keyword>
<keyword evidence="10" id="KW-1185">Reference proteome</keyword>
<keyword evidence="3 7" id="KW-0479">Metal-binding</keyword>
<dbReference type="InterPro" id="IPR036329">
    <property type="entry name" value="Aro-AA_hydroxylase_C_sf"/>
</dbReference>
<proteinExistence type="inferred from homology"/>
<dbReference type="GO" id="GO:0005506">
    <property type="term" value="F:iron ion binding"/>
    <property type="evidence" value="ECO:0007669"/>
    <property type="project" value="InterPro"/>
</dbReference>
<name>A0A918RV68_9GAMM</name>
<reference evidence="9" key="1">
    <citation type="journal article" date="2014" name="Int. J. Syst. Evol. Microbiol.">
        <title>Complete genome sequence of Corynebacterium casei LMG S-19264T (=DSM 44701T), isolated from a smear-ripened cheese.</title>
        <authorList>
            <consortium name="US DOE Joint Genome Institute (JGI-PGF)"/>
            <person name="Walter F."/>
            <person name="Albersmeier A."/>
            <person name="Kalinowski J."/>
            <person name="Ruckert C."/>
        </authorList>
    </citation>
    <scope>NUCLEOTIDE SEQUENCE</scope>
    <source>
        <strain evidence="9">KCTC 12711</strain>
    </source>
</reference>
<comment type="similarity">
    <text evidence="2">Belongs to the biopterin-dependent aromatic amino acid hydroxylase family.</text>
</comment>
<dbReference type="NCBIfam" id="NF010657">
    <property type="entry name" value="PRK14056.1"/>
    <property type="match status" value="1"/>
</dbReference>
<feature type="domain" description="Biopterin-dependent aromatic amino acid hydroxylase family profile" evidence="8">
    <location>
        <begin position="1"/>
        <end position="340"/>
    </location>
</feature>
<evidence type="ECO:0000256" key="3">
    <source>
        <dbReference type="ARBA" id="ARBA00022723"/>
    </source>
</evidence>
<dbReference type="InterPro" id="IPR036951">
    <property type="entry name" value="ArAA_hydroxylase_sf"/>
</dbReference>
<sequence length="574" mass="63998">MISQQDVIAQLPAHLQPFIAIQDYSAYSPRDHAVWRFLLHQLRYSLRDSAHPTYFEGLAKTGIGLEAIPRIEEINLCLNKLGWQAVAVDGFLPPAVFMEFQARKVLAIALNIRSFEHMLYTPAPDIIHESAGHAPFLVDIDYAEFLQRFGELGMRAIANDHDMAIYEAVRQLSIVKEDGNSSQADIATAEAEVERLQNMKVAPSEANLLARLHWWTVEYGLVGERDDYTIYGAGLLSSLSESQSCLDDHEVDKRALTLHALNTAYDITAPQPQLFVTQSCRHLSQVLEEYGRHMCCFRGGASALEEAMSAGTVVTIHYNSGLQIAGKISRVITDPVGNAIYINTDGPTQLAYENTELPGHGIEYHAQGFGSPIGRLRAMERCLSDYTVDELKRHHIEIDTKVTLHFLSGITVQGTLTSIIRRRQRNILFSFTECTVTDVDGNVLFDPSWGTFDMAIGDAVVSVAGGSADQTAYPMYKAPSYNVTAAQNVSDEARAQYEFYTRLRTLREAQNDDPQLIDQILNDDTLDWLIKFEAYELSQSHALKQQLERIASNSTDDIRVLIQGGLQRLAATAN</sequence>
<dbReference type="GO" id="GO:0016714">
    <property type="term" value="F:oxidoreductase activity, acting on paired donors, with incorporation or reduction of molecular oxygen, reduced pteridine as one donor, and incorporation of one atom of oxygen"/>
    <property type="evidence" value="ECO:0007669"/>
    <property type="project" value="InterPro"/>
</dbReference>
<evidence type="ECO:0000256" key="6">
    <source>
        <dbReference type="ARBA" id="ARBA00023033"/>
    </source>
</evidence>
<dbReference type="Gene3D" id="1.10.800.10">
    <property type="entry name" value="Aromatic amino acid hydroxylase"/>
    <property type="match status" value="1"/>
</dbReference>
<evidence type="ECO:0000256" key="1">
    <source>
        <dbReference type="ARBA" id="ARBA00001954"/>
    </source>
</evidence>
<dbReference type="PROSITE" id="PS51410">
    <property type="entry name" value="BH4_AAA_HYDROXYL_2"/>
    <property type="match status" value="1"/>
</dbReference>
<dbReference type="SUPFAM" id="SSF56534">
    <property type="entry name" value="Aromatic aminoacid monoxygenases, catalytic and oligomerization domains"/>
    <property type="match status" value="1"/>
</dbReference>
<dbReference type="GO" id="GO:0009072">
    <property type="term" value="P:aromatic amino acid metabolic process"/>
    <property type="evidence" value="ECO:0007669"/>
    <property type="project" value="InterPro"/>
</dbReference>
<dbReference type="InterPro" id="IPR001273">
    <property type="entry name" value="ArAA_hydroxylase"/>
</dbReference>
<evidence type="ECO:0000313" key="9">
    <source>
        <dbReference type="EMBL" id="GHA13765.1"/>
    </source>
</evidence>
<evidence type="ECO:0000313" key="10">
    <source>
        <dbReference type="Proteomes" id="UP000614811"/>
    </source>
</evidence>
<keyword evidence="5 7" id="KW-0408">Iron</keyword>
<dbReference type="EMBL" id="BMXA01000004">
    <property type="protein sequence ID" value="GHA13765.1"/>
    <property type="molecule type" value="Genomic_DNA"/>
</dbReference>
<feature type="binding site" evidence="7">
    <location>
        <position position="218"/>
    </location>
    <ligand>
        <name>Fe cation</name>
        <dbReference type="ChEBI" id="CHEBI:24875"/>
    </ligand>
</feature>
<dbReference type="RefSeq" id="WP_189401581.1">
    <property type="nucleotide sequence ID" value="NZ_BMXA01000004.1"/>
</dbReference>
<keyword evidence="6" id="KW-0503">Monooxygenase</keyword>
<comment type="cofactor">
    <cofactor evidence="1 7">
        <name>Fe(2+)</name>
        <dbReference type="ChEBI" id="CHEBI:29033"/>
    </cofactor>
</comment>
<dbReference type="PANTHER" id="PTHR11473">
    <property type="entry name" value="AROMATIC AMINO ACID HYDROXYLASE"/>
    <property type="match status" value="1"/>
</dbReference>
<dbReference type="InterPro" id="IPR019774">
    <property type="entry name" value="Aromatic-AA_hydroxylase_C"/>
</dbReference>
<gene>
    <name evidence="9" type="primary">phhA</name>
    <name evidence="9" type="ORF">GCM10008090_24390</name>
</gene>
<evidence type="ECO:0000259" key="8">
    <source>
        <dbReference type="PROSITE" id="PS51410"/>
    </source>
</evidence>
<evidence type="ECO:0000256" key="4">
    <source>
        <dbReference type="ARBA" id="ARBA00023002"/>
    </source>
</evidence>
<dbReference type="Proteomes" id="UP000614811">
    <property type="component" value="Unassembled WGS sequence"/>
</dbReference>
<feature type="binding site" evidence="7">
    <location>
        <position position="133"/>
    </location>
    <ligand>
        <name>Fe cation</name>
        <dbReference type="ChEBI" id="CHEBI:24875"/>
    </ligand>
</feature>